<dbReference type="PANTHER" id="PTHR21327:SF48">
    <property type="entry name" value="BIFUNCTIONAL RIBOFLAVIN BIOSYNTHESIS PROTEIN RIBA 1, CHLOROPLASTIC"/>
    <property type="match status" value="1"/>
</dbReference>
<dbReference type="Pfam" id="PF00926">
    <property type="entry name" value="DHBP_synthase"/>
    <property type="match status" value="1"/>
</dbReference>
<dbReference type="InterPro" id="IPR017945">
    <property type="entry name" value="DHBP_synth_RibB-like_a/b_dom"/>
</dbReference>
<sequence length="106" mass="11740">MVFFVKHGTGIVCVSMKVEDLERLQLPLMVTHNEKKLCTTFTVSVDAKHGISTGVSGSDRATTIKAIASKDSNPDYFNRPVLGEVVDDDGSMARLPKLKEFFKTEY</sequence>
<dbReference type="GO" id="GO:0046872">
    <property type="term" value="F:metal ion binding"/>
    <property type="evidence" value="ECO:0007669"/>
    <property type="project" value="UniProtKB-KW"/>
</dbReference>
<protein>
    <recommendedName>
        <fullName evidence="7">3,4-dihydroxy-2-butanone-4-phosphate synthase</fullName>
    </recommendedName>
</protein>
<evidence type="ECO:0000256" key="3">
    <source>
        <dbReference type="ARBA" id="ARBA00022619"/>
    </source>
</evidence>
<keyword evidence="4" id="KW-0479">Metal-binding</keyword>
<evidence type="ECO:0000256" key="2">
    <source>
        <dbReference type="ARBA" id="ARBA00008976"/>
    </source>
</evidence>
<evidence type="ECO:0000256" key="4">
    <source>
        <dbReference type="ARBA" id="ARBA00022723"/>
    </source>
</evidence>
<comment type="caution">
    <text evidence="5">The sequence shown here is derived from an EMBL/GenBank/DDBJ whole genome shotgun (WGS) entry which is preliminary data.</text>
</comment>
<dbReference type="Proteomes" id="UP000245207">
    <property type="component" value="Unassembled WGS sequence"/>
</dbReference>
<dbReference type="OrthoDB" id="60371at2759"/>
<dbReference type="AlphaFoldDB" id="A0A2U1N971"/>
<evidence type="ECO:0000256" key="1">
    <source>
        <dbReference type="ARBA" id="ARBA00005104"/>
    </source>
</evidence>
<comment type="similarity">
    <text evidence="2">In the C-terminal section; belongs to the GTP cyclohydrolase II family.</text>
</comment>
<comment type="pathway">
    <text evidence="1">Cofactor biosynthesis; riboflavin biosynthesis.</text>
</comment>
<dbReference type="UniPathway" id="UPA00275"/>
<keyword evidence="6" id="KW-1185">Reference proteome</keyword>
<dbReference type="STRING" id="35608.A0A2U1N971"/>
<evidence type="ECO:0008006" key="7">
    <source>
        <dbReference type="Google" id="ProtNLM"/>
    </source>
</evidence>
<dbReference type="PANTHER" id="PTHR21327">
    <property type="entry name" value="GTP CYCLOHYDROLASE II-RELATED"/>
    <property type="match status" value="1"/>
</dbReference>
<dbReference type="GO" id="GO:0008686">
    <property type="term" value="F:3,4-dihydroxy-2-butanone-4-phosphate synthase activity"/>
    <property type="evidence" value="ECO:0007669"/>
    <property type="project" value="InterPro"/>
</dbReference>
<dbReference type="EMBL" id="PKPP01003313">
    <property type="protein sequence ID" value="PWA70036.1"/>
    <property type="molecule type" value="Genomic_DNA"/>
</dbReference>
<gene>
    <name evidence="5" type="ORF">CTI12_AA292260</name>
</gene>
<organism evidence="5 6">
    <name type="scientific">Artemisia annua</name>
    <name type="common">Sweet wormwood</name>
    <dbReference type="NCBI Taxonomy" id="35608"/>
    <lineage>
        <taxon>Eukaryota</taxon>
        <taxon>Viridiplantae</taxon>
        <taxon>Streptophyta</taxon>
        <taxon>Embryophyta</taxon>
        <taxon>Tracheophyta</taxon>
        <taxon>Spermatophyta</taxon>
        <taxon>Magnoliopsida</taxon>
        <taxon>eudicotyledons</taxon>
        <taxon>Gunneridae</taxon>
        <taxon>Pentapetalae</taxon>
        <taxon>asterids</taxon>
        <taxon>campanulids</taxon>
        <taxon>Asterales</taxon>
        <taxon>Asteraceae</taxon>
        <taxon>Asteroideae</taxon>
        <taxon>Anthemideae</taxon>
        <taxon>Artemisiinae</taxon>
        <taxon>Artemisia</taxon>
    </lineage>
</organism>
<dbReference type="GO" id="GO:0009507">
    <property type="term" value="C:chloroplast"/>
    <property type="evidence" value="ECO:0007669"/>
    <property type="project" value="TreeGrafter"/>
</dbReference>
<proteinExistence type="inferred from homology"/>
<dbReference type="SUPFAM" id="SSF55821">
    <property type="entry name" value="YrdC/RibB"/>
    <property type="match status" value="1"/>
</dbReference>
<reference evidence="5 6" key="1">
    <citation type="journal article" date="2018" name="Mol. Plant">
        <title>The genome of Artemisia annua provides insight into the evolution of Asteraceae family and artemisinin biosynthesis.</title>
        <authorList>
            <person name="Shen Q."/>
            <person name="Zhang L."/>
            <person name="Liao Z."/>
            <person name="Wang S."/>
            <person name="Yan T."/>
            <person name="Shi P."/>
            <person name="Liu M."/>
            <person name="Fu X."/>
            <person name="Pan Q."/>
            <person name="Wang Y."/>
            <person name="Lv Z."/>
            <person name="Lu X."/>
            <person name="Zhang F."/>
            <person name="Jiang W."/>
            <person name="Ma Y."/>
            <person name="Chen M."/>
            <person name="Hao X."/>
            <person name="Li L."/>
            <person name="Tang Y."/>
            <person name="Lv G."/>
            <person name="Zhou Y."/>
            <person name="Sun X."/>
            <person name="Brodelius P.E."/>
            <person name="Rose J.K.C."/>
            <person name="Tang K."/>
        </authorList>
    </citation>
    <scope>NUCLEOTIDE SEQUENCE [LARGE SCALE GENOMIC DNA]</scope>
    <source>
        <strain evidence="6">cv. Huhao1</strain>
        <tissue evidence="5">Leaf</tissue>
    </source>
</reference>
<dbReference type="InterPro" id="IPR000422">
    <property type="entry name" value="DHBP_synthase_RibB"/>
</dbReference>
<dbReference type="GO" id="GO:0009231">
    <property type="term" value="P:riboflavin biosynthetic process"/>
    <property type="evidence" value="ECO:0007669"/>
    <property type="project" value="UniProtKB-UniPathway"/>
</dbReference>
<accession>A0A2U1N971</accession>
<evidence type="ECO:0000313" key="5">
    <source>
        <dbReference type="EMBL" id="PWA70036.1"/>
    </source>
</evidence>
<evidence type="ECO:0000313" key="6">
    <source>
        <dbReference type="Proteomes" id="UP000245207"/>
    </source>
</evidence>
<dbReference type="Gene3D" id="3.90.870.10">
    <property type="entry name" value="DHBP synthase"/>
    <property type="match status" value="1"/>
</dbReference>
<keyword evidence="3" id="KW-0686">Riboflavin biosynthesis</keyword>
<name>A0A2U1N971_ARTAN</name>